<accession>A0A1L9S4E2</accession>
<dbReference type="Proteomes" id="UP000184188">
    <property type="component" value="Unassembled WGS sequence"/>
</dbReference>
<keyword evidence="4" id="KW-1185">Reference proteome</keyword>
<dbReference type="RefSeq" id="XP_022576548.1">
    <property type="nucleotide sequence ID" value="XM_022726808.1"/>
</dbReference>
<feature type="compositionally biased region" description="Polar residues" evidence="1">
    <location>
        <begin position="69"/>
        <end position="81"/>
    </location>
</feature>
<protein>
    <submittedName>
        <fullName evidence="3">Uncharacterized protein</fullName>
    </submittedName>
</protein>
<evidence type="ECO:0000256" key="1">
    <source>
        <dbReference type="SAM" id="MobiDB-lite"/>
    </source>
</evidence>
<feature type="chain" id="PRO_5012408767" evidence="2">
    <location>
        <begin position="20"/>
        <end position="141"/>
    </location>
</feature>
<dbReference type="AlphaFoldDB" id="A0A1L9S4E2"/>
<keyword evidence="2" id="KW-0732">Signal</keyword>
<reference evidence="4" key="1">
    <citation type="journal article" date="2017" name="Genome Biol.">
        <title>Comparative genomics reveals high biological diversity and specific adaptations in the industrially and medically important fungal genus Aspergillus.</title>
        <authorList>
            <person name="de Vries R.P."/>
            <person name="Riley R."/>
            <person name="Wiebenga A."/>
            <person name="Aguilar-Osorio G."/>
            <person name="Amillis S."/>
            <person name="Uchima C.A."/>
            <person name="Anderluh G."/>
            <person name="Asadollahi M."/>
            <person name="Askin M."/>
            <person name="Barry K."/>
            <person name="Battaglia E."/>
            <person name="Bayram O."/>
            <person name="Benocci T."/>
            <person name="Braus-Stromeyer S.A."/>
            <person name="Caldana C."/>
            <person name="Canovas D."/>
            <person name="Cerqueira G.C."/>
            <person name="Chen F."/>
            <person name="Chen W."/>
            <person name="Choi C."/>
            <person name="Clum A."/>
            <person name="Dos Santos R.A."/>
            <person name="Damasio A.R."/>
            <person name="Diallinas G."/>
            <person name="Emri T."/>
            <person name="Fekete E."/>
            <person name="Flipphi M."/>
            <person name="Freyberg S."/>
            <person name="Gallo A."/>
            <person name="Gournas C."/>
            <person name="Habgood R."/>
            <person name="Hainaut M."/>
            <person name="Harispe M.L."/>
            <person name="Henrissat B."/>
            <person name="Hilden K.S."/>
            <person name="Hope R."/>
            <person name="Hossain A."/>
            <person name="Karabika E."/>
            <person name="Karaffa L."/>
            <person name="Karanyi Z."/>
            <person name="Krasevec N."/>
            <person name="Kuo A."/>
            <person name="Kusch H."/>
            <person name="LaButti K."/>
            <person name="Lagendijk E.L."/>
            <person name="Lapidus A."/>
            <person name="Levasseur A."/>
            <person name="Lindquist E."/>
            <person name="Lipzen A."/>
            <person name="Logrieco A.F."/>
            <person name="MacCabe A."/>
            <person name="Maekelae M.R."/>
            <person name="Malavazi I."/>
            <person name="Melin P."/>
            <person name="Meyer V."/>
            <person name="Mielnichuk N."/>
            <person name="Miskei M."/>
            <person name="Molnar A.P."/>
            <person name="Mule G."/>
            <person name="Ngan C.Y."/>
            <person name="Orejas M."/>
            <person name="Orosz E."/>
            <person name="Ouedraogo J.P."/>
            <person name="Overkamp K.M."/>
            <person name="Park H.-S."/>
            <person name="Perrone G."/>
            <person name="Piumi F."/>
            <person name="Punt P.J."/>
            <person name="Ram A.F."/>
            <person name="Ramon A."/>
            <person name="Rauscher S."/>
            <person name="Record E."/>
            <person name="Riano-Pachon D.M."/>
            <person name="Robert V."/>
            <person name="Roehrig J."/>
            <person name="Ruller R."/>
            <person name="Salamov A."/>
            <person name="Salih N.S."/>
            <person name="Samson R.A."/>
            <person name="Sandor E."/>
            <person name="Sanguinetti M."/>
            <person name="Schuetze T."/>
            <person name="Sepcic K."/>
            <person name="Shelest E."/>
            <person name="Sherlock G."/>
            <person name="Sophianopoulou V."/>
            <person name="Squina F.M."/>
            <person name="Sun H."/>
            <person name="Susca A."/>
            <person name="Todd R.B."/>
            <person name="Tsang A."/>
            <person name="Unkles S.E."/>
            <person name="van de Wiele N."/>
            <person name="van Rossen-Uffink D."/>
            <person name="Oliveira J.V."/>
            <person name="Vesth T.C."/>
            <person name="Visser J."/>
            <person name="Yu J.-H."/>
            <person name="Zhou M."/>
            <person name="Andersen M.R."/>
            <person name="Archer D.B."/>
            <person name="Baker S.E."/>
            <person name="Benoit I."/>
            <person name="Brakhage A.A."/>
            <person name="Braus G.H."/>
            <person name="Fischer R."/>
            <person name="Frisvad J.C."/>
            <person name="Goldman G.H."/>
            <person name="Houbraken J."/>
            <person name="Oakley B."/>
            <person name="Pocsi I."/>
            <person name="Scazzocchio C."/>
            <person name="Seiboth B."/>
            <person name="vanKuyk P.A."/>
            <person name="Wortman J."/>
            <person name="Dyer P.S."/>
            <person name="Grigoriev I.V."/>
        </authorList>
    </citation>
    <scope>NUCLEOTIDE SEQUENCE [LARGE SCALE GENOMIC DNA]</scope>
    <source>
        <strain evidence="4">CBS 506.65</strain>
    </source>
</reference>
<evidence type="ECO:0000313" key="4">
    <source>
        <dbReference type="Proteomes" id="UP000184188"/>
    </source>
</evidence>
<gene>
    <name evidence="3" type="ORF">ASPZODRAFT_1670570</name>
</gene>
<evidence type="ECO:0000256" key="2">
    <source>
        <dbReference type="SAM" id="SignalP"/>
    </source>
</evidence>
<organism evidence="3 4">
    <name type="scientific">Penicilliopsis zonata CBS 506.65</name>
    <dbReference type="NCBI Taxonomy" id="1073090"/>
    <lineage>
        <taxon>Eukaryota</taxon>
        <taxon>Fungi</taxon>
        <taxon>Dikarya</taxon>
        <taxon>Ascomycota</taxon>
        <taxon>Pezizomycotina</taxon>
        <taxon>Eurotiomycetes</taxon>
        <taxon>Eurotiomycetidae</taxon>
        <taxon>Eurotiales</taxon>
        <taxon>Aspergillaceae</taxon>
        <taxon>Penicilliopsis</taxon>
    </lineage>
</organism>
<sequence>MLMSALMIASSLVIRPSLIQPKVDVATPHAATEALSQYIGLEKTETNQVPLGANLSVLPRLTPKDPSPRHSQSGIPRNSHSLRACKGGHPATGGLWWLRGRRNPLPSFGLFPWFCLFGFVCRVCTSTLRPHVGGRAGRPDL</sequence>
<evidence type="ECO:0000313" key="3">
    <source>
        <dbReference type="EMBL" id="OJJ42038.1"/>
    </source>
</evidence>
<proteinExistence type="predicted"/>
<dbReference type="EMBL" id="KV878372">
    <property type="protein sequence ID" value="OJJ42038.1"/>
    <property type="molecule type" value="Genomic_DNA"/>
</dbReference>
<dbReference type="GeneID" id="34613272"/>
<dbReference type="VEuPathDB" id="FungiDB:ASPZODRAFT_1670570"/>
<name>A0A1L9S4E2_9EURO</name>
<feature type="signal peptide" evidence="2">
    <location>
        <begin position="1"/>
        <end position="19"/>
    </location>
</feature>
<feature type="region of interest" description="Disordered" evidence="1">
    <location>
        <begin position="57"/>
        <end position="83"/>
    </location>
</feature>